<proteinExistence type="predicted"/>
<dbReference type="CDD" id="cd02440">
    <property type="entry name" value="AdoMet_MTases"/>
    <property type="match status" value="1"/>
</dbReference>
<comment type="caution">
    <text evidence="2">The sequence shown here is derived from an EMBL/GenBank/DDBJ whole genome shotgun (WGS) entry which is preliminary data.</text>
</comment>
<evidence type="ECO:0000313" key="2">
    <source>
        <dbReference type="EMBL" id="GAH52326.1"/>
    </source>
</evidence>
<feature type="domain" description="Methyltransferase" evidence="1">
    <location>
        <begin position="39"/>
        <end position="84"/>
    </location>
</feature>
<organism evidence="2">
    <name type="scientific">marine sediment metagenome</name>
    <dbReference type="NCBI Taxonomy" id="412755"/>
    <lineage>
        <taxon>unclassified sequences</taxon>
        <taxon>metagenomes</taxon>
        <taxon>ecological metagenomes</taxon>
    </lineage>
</organism>
<name>X1G334_9ZZZZ</name>
<dbReference type="EMBL" id="BARU01020728">
    <property type="protein sequence ID" value="GAH52326.1"/>
    <property type="molecule type" value="Genomic_DNA"/>
</dbReference>
<dbReference type="SUPFAM" id="SSF53335">
    <property type="entry name" value="S-adenosyl-L-methionine-dependent methyltransferases"/>
    <property type="match status" value="1"/>
</dbReference>
<dbReference type="Gene3D" id="3.40.50.150">
    <property type="entry name" value="Vaccinia Virus protein VP39"/>
    <property type="match status" value="1"/>
</dbReference>
<feature type="non-terminal residue" evidence="2">
    <location>
        <position position="85"/>
    </location>
</feature>
<reference evidence="2" key="1">
    <citation type="journal article" date="2014" name="Front. Microbiol.">
        <title>High frequency of phylogenetically diverse reductive dehalogenase-homologous genes in deep subseafloor sedimentary metagenomes.</title>
        <authorList>
            <person name="Kawai M."/>
            <person name="Futagami T."/>
            <person name="Toyoda A."/>
            <person name="Takaki Y."/>
            <person name="Nishi S."/>
            <person name="Hori S."/>
            <person name="Arai W."/>
            <person name="Tsubouchi T."/>
            <person name="Morono Y."/>
            <person name="Uchiyama I."/>
            <person name="Ito T."/>
            <person name="Fujiyama A."/>
            <person name="Inagaki F."/>
            <person name="Takami H."/>
        </authorList>
    </citation>
    <scope>NUCLEOTIDE SEQUENCE</scope>
    <source>
        <strain evidence="2">Expedition CK06-06</strain>
    </source>
</reference>
<protein>
    <recommendedName>
        <fullName evidence="1">Methyltransferase domain-containing protein</fullName>
    </recommendedName>
</protein>
<accession>X1G334</accession>
<gene>
    <name evidence="2" type="ORF">S03H2_33993</name>
</gene>
<dbReference type="InterPro" id="IPR025714">
    <property type="entry name" value="Methyltranfer_dom"/>
</dbReference>
<sequence length="85" mass="9592">MMAKDKPQSNLDFRVMSTWFKFRDFVLPRKNILAEVDIKPGFYILDYGCGPGSYTIVAARLVGESGQVYALDIHPLAIQQVQKIA</sequence>
<dbReference type="AlphaFoldDB" id="X1G334"/>
<dbReference type="InterPro" id="IPR029063">
    <property type="entry name" value="SAM-dependent_MTases_sf"/>
</dbReference>
<dbReference type="Pfam" id="PF13847">
    <property type="entry name" value="Methyltransf_31"/>
    <property type="match status" value="1"/>
</dbReference>
<evidence type="ECO:0000259" key="1">
    <source>
        <dbReference type="Pfam" id="PF13847"/>
    </source>
</evidence>